<dbReference type="PANTHER" id="PTHR39209">
    <property type="match status" value="1"/>
</dbReference>
<dbReference type="GO" id="GO:0004826">
    <property type="term" value="F:phenylalanine-tRNA ligase activity"/>
    <property type="evidence" value="ECO:0007669"/>
    <property type="project" value="InterPro"/>
</dbReference>
<gene>
    <name evidence="3" type="ORF">CH341_06670</name>
</gene>
<feature type="compositionally biased region" description="Low complexity" evidence="1">
    <location>
        <begin position="90"/>
        <end position="103"/>
    </location>
</feature>
<feature type="compositionally biased region" description="Basic residues" evidence="1">
    <location>
        <begin position="51"/>
        <end position="74"/>
    </location>
</feature>
<keyword evidence="4" id="KW-1185">Reference proteome</keyword>
<feature type="compositionally biased region" description="Basic and acidic residues" evidence="1">
    <location>
        <begin position="75"/>
        <end position="86"/>
    </location>
</feature>
<dbReference type="SMART" id="SM00873">
    <property type="entry name" value="B3_4"/>
    <property type="match status" value="1"/>
</dbReference>
<dbReference type="SUPFAM" id="SSF56037">
    <property type="entry name" value="PheT/TilS domain"/>
    <property type="match status" value="1"/>
</dbReference>
<feature type="domain" description="B3/B4 tRNA-binding" evidence="2">
    <location>
        <begin position="106"/>
        <end position="242"/>
    </location>
</feature>
<accession>A0A327L5R0</accession>
<proteinExistence type="predicted"/>
<reference evidence="3 4" key="1">
    <citation type="submission" date="2017-07" db="EMBL/GenBank/DDBJ databases">
        <title>Draft Genome Sequences of Select Purple Nonsulfur Bacteria.</title>
        <authorList>
            <person name="Lasarre B."/>
            <person name="Mckinlay J.B."/>
        </authorList>
    </citation>
    <scope>NUCLEOTIDE SEQUENCE [LARGE SCALE GENOMIC DNA]</scope>
    <source>
        <strain evidence="3 4">DSM 5909</strain>
    </source>
</reference>
<protein>
    <recommendedName>
        <fullName evidence="2">B3/B4 tRNA-binding domain-containing protein</fullName>
    </recommendedName>
</protein>
<dbReference type="Proteomes" id="UP000249130">
    <property type="component" value="Unassembled WGS sequence"/>
</dbReference>
<comment type="caution">
    <text evidence="3">The sequence shown here is derived from an EMBL/GenBank/DDBJ whole genome shotgun (WGS) entry which is preliminary data.</text>
</comment>
<evidence type="ECO:0000313" key="3">
    <source>
        <dbReference type="EMBL" id="RAI44892.1"/>
    </source>
</evidence>
<organism evidence="3 4">
    <name type="scientific">Rhodoplanes roseus</name>
    <dbReference type="NCBI Taxonomy" id="29409"/>
    <lineage>
        <taxon>Bacteria</taxon>
        <taxon>Pseudomonadati</taxon>
        <taxon>Pseudomonadota</taxon>
        <taxon>Alphaproteobacteria</taxon>
        <taxon>Hyphomicrobiales</taxon>
        <taxon>Nitrobacteraceae</taxon>
        <taxon>Rhodoplanes</taxon>
    </lineage>
</organism>
<dbReference type="EMBL" id="NPEX01000030">
    <property type="protein sequence ID" value="RAI44892.1"/>
    <property type="molecule type" value="Genomic_DNA"/>
</dbReference>
<dbReference type="InterPro" id="IPR005146">
    <property type="entry name" value="B3/B4_tRNA-bd"/>
</dbReference>
<dbReference type="InterPro" id="IPR020825">
    <property type="entry name" value="Phe-tRNA_synthase-like_B3/B4"/>
</dbReference>
<dbReference type="Pfam" id="PF03483">
    <property type="entry name" value="B3_4"/>
    <property type="match status" value="1"/>
</dbReference>
<dbReference type="GO" id="GO:0003723">
    <property type="term" value="F:RNA binding"/>
    <property type="evidence" value="ECO:0007669"/>
    <property type="project" value="InterPro"/>
</dbReference>
<feature type="region of interest" description="Disordered" evidence="1">
    <location>
        <begin position="1"/>
        <end position="123"/>
    </location>
</feature>
<dbReference type="Gene3D" id="3.50.40.10">
    <property type="entry name" value="Phenylalanyl-trna Synthetase, Chain B, domain 3"/>
    <property type="match status" value="1"/>
</dbReference>
<evidence type="ECO:0000259" key="2">
    <source>
        <dbReference type="SMART" id="SM00873"/>
    </source>
</evidence>
<dbReference type="AlphaFoldDB" id="A0A327L5R0"/>
<evidence type="ECO:0000313" key="4">
    <source>
        <dbReference type="Proteomes" id="UP000249130"/>
    </source>
</evidence>
<dbReference type="PANTHER" id="PTHR39209:SF2">
    <property type="entry name" value="CYTOPLASMIC PROTEIN"/>
    <property type="match status" value="1"/>
</dbReference>
<evidence type="ECO:0000256" key="1">
    <source>
        <dbReference type="SAM" id="MobiDB-lite"/>
    </source>
</evidence>
<name>A0A327L5R0_9BRAD</name>
<sequence length="252" mass="27306">MMGEAASGRRHGFSLADRAGRRRRRADPRINDHAHHHRSGREGRLSDPGPRHPRGGRRQQRRRRRAGCRAGRLRRGGETRHGDRGHRQAAGRAGAASRLPGARQGSDPLSRLTGGLDTADSPRARALPHQQCGRSHELVSIESRQSLGVYDRDRIEGDDVTMRVAAAGETYKGIGKELLNLEGLPVYVDGTGPFGSPTSDSERAMVTVATRRILLVVTAFSGAQGLQTTLDRTADLLRCHAAAESITTTIVG</sequence>